<dbReference type="EMBL" id="FMDN01000014">
    <property type="protein sequence ID" value="SCG59915.1"/>
    <property type="molecule type" value="Genomic_DNA"/>
</dbReference>
<dbReference type="AlphaFoldDB" id="A0A1C5INM8"/>
<dbReference type="STRING" id="47864.GA0070560_11470"/>
<reference evidence="2" key="1">
    <citation type="submission" date="2016-06" db="EMBL/GenBank/DDBJ databases">
        <authorList>
            <person name="Varghese N."/>
        </authorList>
    </citation>
    <scope>NUCLEOTIDE SEQUENCE [LARGE SCALE GENOMIC DNA]</scope>
    <source>
        <strain evidence="2">DSM 43171</strain>
    </source>
</reference>
<sequence>MTGLITSKIRDFLVGHGPATPERVAEAVLELPEAGGAERALLLMRLDPTLERTASEMWAARGTAITDDRRVRKAAEAFFDGRRGAPLASVVRAVASETGLPEHQARELLTAQFVVAGTNIFNRRR</sequence>
<organism evidence="1 2">
    <name type="scientific">Micromonospora halophytica</name>
    <dbReference type="NCBI Taxonomy" id="47864"/>
    <lineage>
        <taxon>Bacteria</taxon>
        <taxon>Bacillati</taxon>
        <taxon>Actinomycetota</taxon>
        <taxon>Actinomycetes</taxon>
        <taxon>Micromonosporales</taxon>
        <taxon>Micromonosporaceae</taxon>
        <taxon>Micromonospora</taxon>
    </lineage>
</organism>
<evidence type="ECO:0000313" key="2">
    <source>
        <dbReference type="Proteomes" id="UP000199408"/>
    </source>
</evidence>
<keyword evidence="2" id="KW-1185">Reference proteome</keyword>
<dbReference type="OrthoDB" id="3482928at2"/>
<evidence type="ECO:0000313" key="1">
    <source>
        <dbReference type="EMBL" id="SCG59915.1"/>
    </source>
</evidence>
<accession>A0A1C5INM8</accession>
<proteinExistence type="predicted"/>
<gene>
    <name evidence="1" type="ORF">GA0070560_11470</name>
</gene>
<dbReference type="RefSeq" id="WP_139131524.1">
    <property type="nucleotide sequence ID" value="NZ_FMDN01000014.1"/>
</dbReference>
<name>A0A1C5INM8_9ACTN</name>
<dbReference type="Proteomes" id="UP000199408">
    <property type="component" value="Unassembled WGS sequence"/>
</dbReference>
<protein>
    <submittedName>
        <fullName evidence="1">Uncharacterized protein</fullName>
    </submittedName>
</protein>